<gene>
    <name evidence="2" type="ORF">NDU88_000992</name>
</gene>
<accession>A0AAV7WMY8</accession>
<dbReference type="AlphaFoldDB" id="A0AAV7WMY8"/>
<name>A0AAV7WMY8_PLEWA</name>
<organism evidence="2 3">
    <name type="scientific">Pleurodeles waltl</name>
    <name type="common">Iberian ribbed newt</name>
    <dbReference type="NCBI Taxonomy" id="8319"/>
    <lineage>
        <taxon>Eukaryota</taxon>
        <taxon>Metazoa</taxon>
        <taxon>Chordata</taxon>
        <taxon>Craniata</taxon>
        <taxon>Vertebrata</taxon>
        <taxon>Euteleostomi</taxon>
        <taxon>Amphibia</taxon>
        <taxon>Batrachia</taxon>
        <taxon>Caudata</taxon>
        <taxon>Salamandroidea</taxon>
        <taxon>Salamandridae</taxon>
        <taxon>Pleurodelinae</taxon>
        <taxon>Pleurodeles</taxon>
    </lineage>
</organism>
<evidence type="ECO:0000313" key="3">
    <source>
        <dbReference type="Proteomes" id="UP001066276"/>
    </source>
</evidence>
<feature type="region of interest" description="Disordered" evidence="1">
    <location>
        <begin position="80"/>
        <end position="140"/>
    </location>
</feature>
<protein>
    <submittedName>
        <fullName evidence="2">Uncharacterized protein</fullName>
    </submittedName>
</protein>
<sequence length="140" mass="15838">MKDNGRRRPGRRRNCSLEERTEAGIQNRGDPLQRQGPLAPGSTRVSRHASGEAWPIQEDGLPISSLPPPQEIEMVKKRFPPFHGEDDGIQSWSLREPTGGEERRTMEDADPEDAETALRKSEPKMGSRTVETRCRNEDHL</sequence>
<proteinExistence type="predicted"/>
<evidence type="ECO:0000256" key="1">
    <source>
        <dbReference type="SAM" id="MobiDB-lite"/>
    </source>
</evidence>
<evidence type="ECO:0000313" key="2">
    <source>
        <dbReference type="EMBL" id="KAJ1213354.1"/>
    </source>
</evidence>
<feature type="compositionally biased region" description="Basic and acidic residues" evidence="1">
    <location>
        <begin position="116"/>
        <end position="140"/>
    </location>
</feature>
<dbReference type="EMBL" id="JANPWB010000001">
    <property type="protein sequence ID" value="KAJ1213354.1"/>
    <property type="molecule type" value="Genomic_DNA"/>
</dbReference>
<comment type="caution">
    <text evidence="2">The sequence shown here is derived from an EMBL/GenBank/DDBJ whole genome shotgun (WGS) entry which is preliminary data.</text>
</comment>
<feature type="region of interest" description="Disordered" evidence="1">
    <location>
        <begin position="1"/>
        <end position="68"/>
    </location>
</feature>
<feature type="compositionally biased region" description="Basic and acidic residues" evidence="1">
    <location>
        <begin position="98"/>
        <end position="107"/>
    </location>
</feature>
<reference evidence="2" key="1">
    <citation type="journal article" date="2022" name="bioRxiv">
        <title>Sequencing and chromosome-scale assembly of the giantPleurodeles waltlgenome.</title>
        <authorList>
            <person name="Brown T."/>
            <person name="Elewa A."/>
            <person name="Iarovenko S."/>
            <person name="Subramanian E."/>
            <person name="Araus A.J."/>
            <person name="Petzold A."/>
            <person name="Susuki M."/>
            <person name="Suzuki K.-i.T."/>
            <person name="Hayashi T."/>
            <person name="Toyoda A."/>
            <person name="Oliveira C."/>
            <person name="Osipova E."/>
            <person name="Leigh N.D."/>
            <person name="Simon A."/>
            <person name="Yun M.H."/>
        </authorList>
    </citation>
    <scope>NUCLEOTIDE SEQUENCE</scope>
    <source>
        <strain evidence="2">20211129_DDA</strain>
        <tissue evidence="2">Liver</tissue>
    </source>
</reference>
<keyword evidence="3" id="KW-1185">Reference proteome</keyword>
<dbReference type="Proteomes" id="UP001066276">
    <property type="component" value="Chromosome 1_1"/>
</dbReference>